<evidence type="ECO:0000313" key="1">
    <source>
        <dbReference type="EMBL" id="MED6157660.1"/>
    </source>
</evidence>
<protein>
    <recommendedName>
        <fullName evidence="3">Reverse transcriptase zinc-binding domain-containing protein</fullName>
    </recommendedName>
</protein>
<organism evidence="1 2">
    <name type="scientific">Stylosanthes scabra</name>
    <dbReference type="NCBI Taxonomy" id="79078"/>
    <lineage>
        <taxon>Eukaryota</taxon>
        <taxon>Viridiplantae</taxon>
        <taxon>Streptophyta</taxon>
        <taxon>Embryophyta</taxon>
        <taxon>Tracheophyta</taxon>
        <taxon>Spermatophyta</taxon>
        <taxon>Magnoliopsida</taxon>
        <taxon>eudicotyledons</taxon>
        <taxon>Gunneridae</taxon>
        <taxon>Pentapetalae</taxon>
        <taxon>rosids</taxon>
        <taxon>fabids</taxon>
        <taxon>Fabales</taxon>
        <taxon>Fabaceae</taxon>
        <taxon>Papilionoideae</taxon>
        <taxon>50 kb inversion clade</taxon>
        <taxon>dalbergioids sensu lato</taxon>
        <taxon>Dalbergieae</taxon>
        <taxon>Pterocarpus clade</taxon>
        <taxon>Stylosanthes</taxon>
    </lineage>
</organism>
<comment type="caution">
    <text evidence="1">The sequence shown here is derived from an EMBL/GenBank/DDBJ whole genome shotgun (WGS) entry which is preliminary data.</text>
</comment>
<dbReference type="EMBL" id="JASCZI010120921">
    <property type="protein sequence ID" value="MED6157660.1"/>
    <property type="molecule type" value="Genomic_DNA"/>
</dbReference>
<keyword evidence="2" id="KW-1185">Reference proteome</keyword>
<evidence type="ECO:0000313" key="2">
    <source>
        <dbReference type="Proteomes" id="UP001341840"/>
    </source>
</evidence>
<accession>A0ABU6UAF9</accession>
<gene>
    <name evidence="1" type="ORF">PIB30_025280</name>
</gene>
<sequence>MEAATAMELGVPTMKHVFDNVWHGLVPPRVEMLTWFALTGGLKTKDVLLRRNIINHGDEWTIRKVEIRNRMATVSEETEEMNSKWVLCFCSCYNEIEDVHLVGSYVTREVNATNEEITVVVDRKDIALWLRGGEVTSWQNRFLRNKIANLADLFQECGVEFRQKRDFRVREQWDTRAKGRDQPWCHWEF</sequence>
<evidence type="ECO:0008006" key="3">
    <source>
        <dbReference type="Google" id="ProtNLM"/>
    </source>
</evidence>
<name>A0ABU6UAF9_9FABA</name>
<reference evidence="1 2" key="1">
    <citation type="journal article" date="2023" name="Plants (Basel)">
        <title>Bridging the Gap: Combining Genomics and Transcriptomics Approaches to Understand Stylosanthes scabra, an Orphan Legume from the Brazilian Caatinga.</title>
        <authorList>
            <person name="Ferreira-Neto J.R.C."/>
            <person name="da Silva M.D."/>
            <person name="Binneck E."/>
            <person name="de Melo N.F."/>
            <person name="da Silva R.H."/>
            <person name="de Melo A.L.T.M."/>
            <person name="Pandolfi V."/>
            <person name="Bustamante F.O."/>
            <person name="Brasileiro-Vidal A.C."/>
            <person name="Benko-Iseppon A.M."/>
        </authorList>
    </citation>
    <scope>NUCLEOTIDE SEQUENCE [LARGE SCALE GENOMIC DNA]</scope>
    <source>
        <tissue evidence="1">Leaves</tissue>
    </source>
</reference>
<proteinExistence type="predicted"/>
<dbReference type="Proteomes" id="UP001341840">
    <property type="component" value="Unassembled WGS sequence"/>
</dbReference>